<evidence type="ECO:0000256" key="3">
    <source>
        <dbReference type="SAM" id="SignalP"/>
    </source>
</evidence>
<feature type="domain" description="Peptidase C51" evidence="4">
    <location>
        <begin position="140"/>
        <end position="259"/>
    </location>
</feature>
<keyword evidence="2" id="KW-0378">Hydrolase</keyword>
<protein>
    <submittedName>
        <fullName evidence="6">CHAP domain-containing protein</fullName>
    </submittedName>
</protein>
<name>A0ABT3E5W7_9LACO</name>
<evidence type="ECO:0000256" key="2">
    <source>
        <dbReference type="ARBA" id="ARBA00022801"/>
    </source>
</evidence>
<dbReference type="Gene3D" id="3.90.1720.10">
    <property type="entry name" value="endopeptidase domain like (from Nostoc punctiforme)"/>
    <property type="match status" value="1"/>
</dbReference>
<accession>A0ABT3E5W7</accession>
<feature type="chain" id="PRO_5045170691" evidence="3">
    <location>
        <begin position="27"/>
        <end position="259"/>
    </location>
</feature>
<evidence type="ECO:0000259" key="5">
    <source>
        <dbReference type="PROSITE" id="PS51782"/>
    </source>
</evidence>
<dbReference type="PROSITE" id="PS50911">
    <property type="entry name" value="CHAP"/>
    <property type="match status" value="1"/>
</dbReference>
<dbReference type="InterPro" id="IPR007921">
    <property type="entry name" value="CHAP_dom"/>
</dbReference>
<dbReference type="SUPFAM" id="SSF54106">
    <property type="entry name" value="LysM domain"/>
    <property type="match status" value="1"/>
</dbReference>
<feature type="domain" description="LysM" evidence="5">
    <location>
        <begin position="30"/>
        <end position="74"/>
    </location>
</feature>
<dbReference type="CDD" id="cd00118">
    <property type="entry name" value="LysM"/>
    <property type="match status" value="1"/>
</dbReference>
<sequence>MNTTVKNMLLATAGAAVLMAGSSAMGSADSKITIKSGDTLSQLAIEYDATVEDLVSSNNIKDANKIWAGDKLVITGKAAKDLTLTDEQKEVVAEVKEEVEVKQAEQAPAEVAAAPVTVEAPVETEVNTNVSVAAENKTIETPAATKEVSAPVTGRSGNAYMAGQCTAYVYDRASFVGSFWGNANQWVSSAAAAGRTISGTATAGSVAVFAAGQQGAGPLGHVAYVESVNGGMMTISEGNYAGKAYNTRTISTAGVTFIR</sequence>
<feature type="signal peptide" evidence="3">
    <location>
        <begin position="1"/>
        <end position="26"/>
    </location>
</feature>
<evidence type="ECO:0000313" key="6">
    <source>
        <dbReference type="EMBL" id="MCW0953770.1"/>
    </source>
</evidence>
<evidence type="ECO:0000313" key="7">
    <source>
        <dbReference type="Proteomes" id="UP001526225"/>
    </source>
</evidence>
<dbReference type="InterPro" id="IPR038765">
    <property type="entry name" value="Papain-like_cys_pep_sf"/>
</dbReference>
<evidence type="ECO:0000256" key="1">
    <source>
        <dbReference type="ARBA" id="ARBA00022729"/>
    </source>
</evidence>
<dbReference type="SUPFAM" id="SSF54001">
    <property type="entry name" value="Cysteine proteinases"/>
    <property type="match status" value="1"/>
</dbReference>
<dbReference type="PRINTS" id="PR01852">
    <property type="entry name" value="SIBAPROTEIN"/>
</dbReference>
<dbReference type="PROSITE" id="PS51782">
    <property type="entry name" value="LYSM"/>
    <property type="match status" value="1"/>
</dbReference>
<dbReference type="Pfam" id="PF01476">
    <property type="entry name" value="LysM"/>
    <property type="match status" value="1"/>
</dbReference>
<keyword evidence="1 3" id="KW-0732">Signal</keyword>
<dbReference type="Pfam" id="PF05257">
    <property type="entry name" value="CHAP"/>
    <property type="match status" value="1"/>
</dbReference>
<keyword evidence="7" id="KW-1185">Reference proteome</keyword>
<dbReference type="Gene3D" id="3.10.350.10">
    <property type="entry name" value="LysM domain"/>
    <property type="match status" value="1"/>
</dbReference>
<proteinExistence type="predicted"/>
<dbReference type="SMART" id="SM00257">
    <property type="entry name" value="LysM"/>
    <property type="match status" value="1"/>
</dbReference>
<evidence type="ECO:0000259" key="4">
    <source>
        <dbReference type="PROSITE" id="PS50911"/>
    </source>
</evidence>
<dbReference type="Proteomes" id="UP001526225">
    <property type="component" value="Unassembled WGS sequence"/>
</dbReference>
<dbReference type="EMBL" id="JAOZFE010000010">
    <property type="protein sequence ID" value="MCW0953770.1"/>
    <property type="molecule type" value="Genomic_DNA"/>
</dbReference>
<gene>
    <name evidence="6" type="ORF">OIT44_06870</name>
</gene>
<reference evidence="6 7" key="1">
    <citation type="submission" date="2022-10" db="EMBL/GenBank/DDBJ databases">
        <title>Weissella fermenti sp. nov., isolated from fermented cabbage.</title>
        <authorList>
            <person name="Lee J.K."/>
            <person name="Baek J.H."/>
            <person name="Choi D.G."/>
            <person name="Kim J.M."/>
            <person name="Jeon C.O."/>
        </authorList>
    </citation>
    <scope>NUCLEOTIDE SEQUENCE [LARGE SCALE GENOMIC DNA]</scope>
    <source>
        <strain evidence="6 7">KACC 18534</strain>
    </source>
</reference>
<dbReference type="InterPro" id="IPR036779">
    <property type="entry name" value="LysM_dom_sf"/>
</dbReference>
<organism evidence="6 7">
    <name type="scientific">Weissella ceti</name>
    <dbReference type="NCBI Taxonomy" id="759620"/>
    <lineage>
        <taxon>Bacteria</taxon>
        <taxon>Bacillati</taxon>
        <taxon>Bacillota</taxon>
        <taxon>Bacilli</taxon>
        <taxon>Lactobacillales</taxon>
        <taxon>Lactobacillaceae</taxon>
        <taxon>Weissella</taxon>
    </lineage>
</organism>
<dbReference type="InterPro" id="IPR009148">
    <property type="entry name" value="PcsB-like"/>
</dbReference>
<dbReference type="InterPro" id="IPR018392">
    <property type="entry name" value="LysM"/>
</dbReference>
<comment type="caution">
    <text evidence="6">The sequence shown here is derived from an EMBL/GenBank/DDBJ whole genome shotgun (WGS) entry which is preliminary data.</text>
</comment>
<dbReference type="RefSeq" id="WP_213408782.1">
    <property type="nucleotide sequence ID" value="NZ_CP074441.1"/>
</dbReference>